<name>A0A1Y6FLT3_9HYPH</name>
<dbReference type="OrthoDB" id="7949807at2"/>
<dbReference type="Gene3D" id="1.10.10.10">
    <property type="entry name" value="Winged helix-like DNA-binding domain superfamily/Winged helix DNA-binding domain"/>
    <property type="match status" value="1"/>
</dbReference>
<dbReference type="SUPFAM" id="SSF46785">
    <property type="entry name" value="Winged helix' DNA-binding domain"/>
    <property type="match status" value="1"/>
</dbReference>
<dbReference type="AlphaFoldDB" id="A0A1Y6FLT3"/>
<evidence type="ECO:0000256" key="2">
    <source>
        <dbReference type="ARBA" id="ARBA00023125"/>
    </source>
</evidence>
<dbReference type="InterPro" id="IPR023187">
    <property type="entry name" value="Tscrpt_reg_MarR-type_CS"/>
</dbReference>
<dbReference type="GO" id="GO:0006950">
    <property type="term" value="P:response to stress"/>
    <property type="evidence" value="ECO:0007669"/>
    <property type="project" value="TreeGrafter"/>
</dbReference>
<dbReference type="PROSITE" id="PS50995">
    <property type="entry name" value="HTH_MARR_2"/>
    <property type="match status" value="1"/>
</dbReference>
<evidence type="ECO:0000256" key="3">
    <source>
        <dbReference type="ARBA" id="ARBA00023163"/>
    </source>
</evidence>
<dbReference type="InterPro" id="IPR036388">
    <property type="entry name" value="WH-like_DNA-bd_sf"/>
</dbReference>
<evidence type="ECO:0000256" key="1">
    <source>
        <dbReference type="ARBA" id="ARBA00023015"/>
    </source>
</evidence>
<dbReference type="InterPro" id="IPR036390">
    <property type="entry name" value="WH_DNA-bd_sf"/>
</dbReference>
<organism evidence="5 6">
    <name type="scientific">Devosia lucknowensis</name>
    <dbReference type="NCBI Taxonomy" id="1096929"/>
    <lineage>
        <taxon>Bacteria</taxon>
        <taxon>Pseudomonadati</taxon>
        <taxon>Pseudomonadota</taxon>
        <taxon>Alphaproteobacteria</taxon>
        <taxon>Hyphomicrobiales</taxon>
        <taxon>Devosiaceae</taxon>
        <taxon>Devosia</taxon>
    </lineage>
</organism>
<dbReference type="PANTHER" id="PTHR33164">
    <property type="entry name" value="TRANSCRIPTIONAL REGULATOR, MARR FAMILY"/>
    <property type="match status" value="1"/>
</dbReference>
<dbReference type="Proteomes" id="UP000194474">
    <property type="component" value="Unassembled WGS sequence"/>
</dbReference>
<dbReference type="InterPro" id="IPR000835">
    <property type="entry name" value="HTH_MarR-typ"/>
</dbReference>
<dbReference type="InterPro" id="IPR039422">
    <property type="entry name" value="MarR/SlyA-like"/>
</dbReference>
<dbReference type="RefSeq" id="WP_086470629.1">
    <property type="nucleotide sequence ID" value="NZ_FXWK01000001.1"/>
</dbReference>
<keyword evidence="1" id="KW-0805">Transcription regulation</keyword>
<dbReference type="PROSITE" id="PS01117">
    <property type="entry name" value="HTH_MARR_1"/>
    <property type="match status" value="1"/>
</dbReference>
<dbReference type="PANTHER" id="PTHR33164:SF43">
    <property type="entry name" value="HTH-TYPE TRANSCRIPTIONAL REPRESSOR YETL"/>
    <property type="match status" value="1"/>
</dbReference>
<evidence type="ECO:0000313" key="5">
    <source>
        <dbReference type="EMBL" id="SMQ75729.1"/>
    </source>
</evidence>
<keyword evidence="3" id="KW-0804">Transcription</keyword>
<dbReference type="GO" id="GO:0003700">
    <property type="term" value="F:DNA-binding transcription factor activity"/>
    <property type="evidence" value="ECO:0007669"/>
    <property type="project" value="InterPro"/>
</dbReference>
<dbReference type="EMBL" id="FXWK01000001">
    <property type="protein sequence ID" value="SMQ75729.1"/>
    <property type="molecule type" value="Genomic_DNA"/>
</dbReference>
<sequence length="161" mass="17774">MPTTDTNLGWALTSLLRDYLRQVDDRLEELPGGSRSYMMMSAIASDSCHSQVALAERLGLDRTTVTYLLDGLEGQDLVRRTPDPADRRVRHVNLTVQGNATLKRLARSVDEVEARVLARLSEAELSQFRGLLGKAAGLPPQADVTTMCQAAMEAKDYLEAR</sequence>
<gene>
    <name evidence="5" type="ORF">SAMN06295905_2407</name>
</gene>
<feature type="domain" description="HTH marR-type" evidence="4">
    <location>
        <begin position="5"/>
        <end position="137"/>
    </location>
</feature>
<keyword evidence="2 5" id="KW-0238">DNA-binding</keyword>
<dbReference type="PRINTS" id="PR00598">
    <property type="entry name" value="HTHMARR"/>
</dbReference>
<evidence type="ECO:0000313" key="6">
    <source>
        <dbReference type="Proteomes" id="UP000194474"/>
    </source>
</evidence>
<keyword evidence="6" id="KW-1185">Reference proteome</keyword>
<dbReference type="Pfam" id="PF01047">
    <property type="entry name" value="MarR"/>
    <property type="match status" value="1"/>
</dbReference>
<dbReference type="GO" id="GO:0003677">
    <property type="term" value="F:DNA binding"/>
    <property type="evidence" value="ECO:0007669"/>
    <property type="project" value="UniProtKB-KW"/>
</dbReference>
<evidence type="ECO:0000259" key="4">
    <source>
        <dbReference type="PROSITE" id="PS50995"/>
    </source>
</evidence>
<accession>A0A1Y6FLT3</accession>
<protein>
    <submittedName>
        <fullName evidence="5">DNA-binding transcriptional regulator, MarR family</fullName>
    </submittedName>
</protein>
<proteinExistence type="predicted"/>
<dbReference type="SMART" id="SM00347">
    <property type="entry name" value="HTH_MARR"/>
    <property type="match status" value="1"/>
</dbReference>
<reference evidence="6" key="1">
    <citation type="submission" date="2017-04" db="EMBL/GenBank/DDBJ databases">
        <authorList>
            <person name="Varghese N."/>
            <person name="Submissions S."/>
        </authorList>
    </citation>
    <scope>NUCLEOTIDE SEQUENCE [LARGE SCALE GENOMIC DNA]</scope>
</reference>